<dbReference type="EMBL" id="LSRX01001121">
    <property type="protein sequence ID" value="OLP83368.1"/>
    <property type="molecule type" value="Genomic_DNA"/>
</dbReference>
<dbReference type="GO" id="GO:0033499">
    <property type="term" value="P:galactose catabolic process via UDP-galactose, Leloir pathway"/>
    <property type="evidence" value="ECO:0007669"/>
    <property type="project" value="TreeGrafter"/>
</dbReference>
<name>A0A1Q9CKB1_SYMMI</name>
<dbReference type="Gene3D" id="2.70.98.10">
    <property type="match status" value="1"/>
</dbReference>
<sequence>MGSSSSAPAVEFGSNSGKPITAYTLSNGSMTVRVLDLGATVSSVQVPDSAGKIKEVCLGYDDGAAYLDWTTNPYFGAVAGRCANRIAKGKFTLDGKDYQLVANNGPNHLHGGNQGFDKLMWTCDASDATSITLSLLSPDGDEGYPGNLRARVTYSLPTSSSLKMEYEATTDAPTLCNLTNHAYWNLADGGTGVQDVCNHEIQIFADFYTPVDETSIPTGEVRSVSGAMDLRQKTRIGTQIRAADNGLGYDHNYVLGAPNESGLRPAARAWEASSGRWMSMKTNQPGVQFYTGNYLNGFAGRAGKGAYHKHHGFCLEAQQFPDAANRPHFPSVVLRPGEVYRQTTVYEFGCSDSFPQGPI</sequence>
<dbReference type="Proteomes" id="UP000186817">
    <property type="component" value="Unassembled WGS sequence"/>
</dbReference>
<dbReference type="InterPro" id="IPR014718">
    <property type="entry name" value="GH-type_carb-bd"/>
</dbReference>
<reference evidence="11 12" key="1">
    <citation type="submission" date="2016-02" db="EMBL/GenBank/DDBJ databases">
        <title>Genome analysis of coral dinoflagellate symbionts highlights evolutionary adaptations to a symbiotic lifestyle.</title>
        <authorList>
            <person name="Aranda M."/>
            <person name="Li Y."/>
            <person name="Liew Y.J."/>
            <person name="Baumgarten S."/>
            <person name="Simakov O."/>
            <person name="Wilson M."/>
            <person name="Piel J."/>
            <person name="Ashoor H."/>
            <person name="Bougouffa S."/>
            <person name="Bajic V.B."/>
            <person name="Ryu T."/>
            <person name="Ravasi T."/>
            <person name="Bayer T."/>
            <person name="Micklem G."/>
            <person name="Kim H."/>
            <person name="Bhak J."/>
            <person name="Lajeunesse T.C."/>
            <person name="Voolstra C.R."/>
        </authorList>
    </citation>
    <scope>NUCLEOTIDE SEQUENCE [LARGE SCALE GENOMIC DNA]</scope>
    <source>
        <strain evidence="11 12">CCMP2467</strain>
    </source>
</reference>
<dbReference type="PROSITE" id="PS00545">
    <property type="entry name" value="ALDOSE_1_EPIMERASE"/>
    <property type="match status" value="1"/>
</dbReference>
<dbReference type="OMA" id="IYHHISR"/>
<dbReference type="InterPro" id="IPR015443">
    <property type="entry name" value="Aldose_1-epimerase"/>
</dbReference>
<dbReference type="GO" id="GO:0006006">
    <property type="term" value="P:glucose metabolic process"/>
    <property type="evidence" value="ECO:0007669"/>
    <property type="project" value="TreeGrafter"/>
</dbReference>
<proteinExistence type="inferred from homology"/>
<dbReference type="PIRSF" id="PIRSF005096">
    <property type="entry name" value="GALM"/>
    <property type="match status" value="1"/>
</dbReference>
<evidence type="ECO:0000256" key="7">
    <source>
        <dbReference type="PIRNR" id="PIRNR005096"/>
    </source>
</evidence>
<evidence type="ECO:0000256" key="1">
    <source>
        <dbReference type="ARBA" id="ARBA00001614"/>
    </source>
</evidence>
<dbReference type="OrthoDB" id="274691at2759"/>
<keyword evidence="6 7" id="KW-0119">Carbohydrate metabolism</keyword>
<gene>
    <name evidence="11" type="primary">GALM</name>
    <name evidence="11" type="ORF">AK812_SmicGene35883</name>
</gene>
<dbReference type="UniPathway" id="UPA00242"/>
<dbReference type="InterPro" id="IPR047215">
    <property type="entry name" value="Galactose_mutarotase-like"/>
</dbReference>
<evidence type="ECO:0000256" key="9">
    <source>
        <dbReference type="PIRSR" id="PIRSR005096-2"/>
    </source>
</evidence>
<comment type="catalytic activity">
    <reaction evidence="1 7">
        <text>alpha-D-glucose = beta-D-glucose</text>
        <dbReference type="Rhea" id="RHEA:10264"/>
        <dbReference type="ChEBI" id="CHEBI:15903"/>
        <dbReference type="ChEBI" id="CHEBI:17925"/>
        <dbReference type="EC" id="5.1.3.3"/>
    </reaction>
</comment>
<dbReference type="Pfam" id="PF01263">
    <property type="entry name" value="Aldose_epim"/>
    <property type="match status" value="1"/>
</dbReference>
<evidence type="ECO:0000256" key="3">
    <source>
        <dbReference type="ARBA" id="ARBA00006206"/>
    </source>
</evidence>
<dbReference type="GO" id="GO:0030246">
    <property type="term" value="F:carbohydrate binding"/>
    <property type="evidence" value="ECO:0007669"/>
    <property type="project" value="InterPro"/>
</dbReference>
<dbReference type="SUPFAM" id="SSF74650">
    <property type="entry name" value="Galactose mutarotase-like"/>
    <property type="match status" value="1"/>
</dbReference>
<evidence type="ECO:0000256" key="4">
    <source>
        <dbReference type="ARBA" id="ARBA00013185"/>
    </source>
</evidence>
<dbReference type="InterPro" id="IPR018052">
    <property type="entry name" value="Ald1_epimerase_CS"/>
</dbReference>
<dbReference type="PANTHER" id="PTHR10091">
    <property type="entry name" value="ALDOSE-1-EPIMERASE"/>
    <property type="match status" value="1"/>
</dbReference>
<keyword evidence="5 7" id="KW-0413">Isomerase</keyword>
<dbReference type="PANTHER" id="PTHR10091:SF49">
    <property type="entry name" value="ALDOSE 1-EPIMERASE"/>
    <property type="match status" value="1"/>
</dbReference>
<dbReference type="InterPro" id="IPR011013">
    <property type="entry name" value="Gal_mutarotase_sf_dom"/>
</dbReference>
<evidence type="ECO:0000256" key="6">
    <source>
        <dbReference type="ARBA" id="ARBA00023277"/>
    </source>
</evidence>
<evidence type="ECO:0000313" key="12">
    <source>
        <dbReference type="Proteomes" id="UP000186817"/>
    </source>
</evidence>
<feature type="active site" description="Proton acceptor" evidence="8">
    <location>
        <position position="316"/>
    </location>
</feature>
<dbReference type="InterPro" id="IPR008183">
    <property type="entry name" value="Aldose_1/G6P_1-epimerase"/>
</dbReference>
<feature type="binding site" evidence="9">
    <location>
        <position position="250"/>
    </location>
    <ligand>
        <name>beta-D-galactose</name>
        <dbReference type="ChEBI" id="CHEBI:27667"/>
    </ligand>
</feature>
<comment type="similarity">
    <text evidence="3 7">Belongs to the aldose epimerase family.</text>
</comment>
<accession>A0A1Q9CKB1</accession>
<dbReference type="GO" id="GO:0004034">
    <property type="term" value="F:aldose 1-epimerase activity"/>
    <property type="evidence" value="ECO:0007669"/>
    <property type="project" value="UniProtKB-EC"/>
</dbReference>
<organism evidence="11 12">
    <name type="scientific">Symbiodinium microadriaticum</name>
    <name type="common">Dinoflagellate</name>
    <name type="synonym">Zooxanthella microadriatica</name>
    <dbReference type="NCBI Taxonomy" id="2951"/>
    <lineage>
        <taxon>Eukaryota</taxon>
        <taxon>Sar</taxon>
        <taxon>Alveolata</taxon>
        <taxon>Dinophyceae</taxon>
        <taxon>Suessiales</taxon>
        <taxon>Symbiodiniaceae</taxon>
        <taxon>Symbiodinium</taxon>
    </lineage>
</organism>
<dbReference type="NCBIfam" id="NF008277">
    <property type="entry name" value="PRK11055.1"/>
    <property type="match status" value="1"/>
</dbReference>
<feature type="binding site" evidence="10">
    <location>
        <begin position="84"/>
        <end position="85"/>
    </location>
    <ligand>
        <name>beta-D-galactose</name>
        <dbReference type="ChEBI" id="CHEBI:27667"/>
    </ligand>
</feature>
<evidence type="ECO:0000256" key="8">
    <source>
        <dbReference type="PIRSR" id="PIRSR005096-1"/>
    </source>
</evidence>
<evidence type="ECO:0000256" key="5">
    <source>
        <dbReference type="ARBA" id="ARBA00023235"/>
    </source>
</evidence>
<evidence type="ECO:0000256" key="10">
    <source>
        <dbReference type="PIRSR" id="PIRSR005096-3"/>
    </source>
</evidence>
<evidence type="ECO:0000256" key="2">
    <source>
        <dbReference type="ARBA" id="ARBA00005028"/>
    </source>
</evidence>
<feature type="binding site" evidence="10">
    <location>
        <begin position="181"/>
        <end position="183"/>
    </location>
    <ligand>
        <name>beta-D-galactose</name>
        <dbReference type="ChEBI" id="CHEBI:27667"/>
    </ligand>
</feature>
<dbReference type="CDD" id="cd09019">
    <property type="entry name" value="galactose_mutarotase_like"/>
    <property type="match status" value="1"/>
</dbReference>
<keyword evidence="12" id="KW-1185">Reference proteome</keyword>
<dbReference type="AlphaFoldDB" id="A0A1Q9CKB1"/>
<feature type="active site" description="Proton donor" evidence="8">
    <location>
        <position position="181"/>
    </location>
</feature>
<evidence type="ECO:0000313" key="11">
    <source>
        <dbReference type="EMBL" id="OLP83368.1"/>
    </source>
</evidence>
<comment type="pathway">
    <text evidence="2 7">Carbohydrate metabolism; hexose metabolism.</text>
</comment>
<protein>
    <recommendedName>
        <fullName evidence="4 7">Aldose 1-epimerase</fullName>
        <ecNumber evidence="4 7">5.1.3.3</ecNumber>
    </recommendedName>
</protein>
<dbReference type="EC" id="5.1.3.3" evidence="4 7"/>
<comment type="caution">
    <text evidence="11">The sequence shown here is derived from an EMBL/GenBank/DDBJ whole genome shotgun (WGS) entry which is preliminary data.</text>
</comment>